<dbReference type="STRING" id="667725.A0A0L0F1C0"/>
<accession>A0A0L0F1C0</accession>
<gene>
    <name evidence="2" type="ORF">SARC_16967</name>
</gene>
<evidence type="ECO:0000313" key="3">
    <source>
        <dbReference type="Proteomes" id="UP000054560"/>
    </source>
</evidence>
<dbReference type="SUPFAM" id="SSF54495">
    <property type="entry name" value="UBC-like"/>
    <property type="match status" value="1"/>
</dbReference>
<feature type="domain" description="UEV" evidence="1">
    <location>
        <begin position="1"/>
        <end position="107"/>
    </location>
</feature>
<dbReference type="GeneID" id="25917471"/>
<dbReference type="Pfam" id="PF05743">
    <property type="entry name" value="UEV"/>
    <property type="match status" value="1"/>
</dbReference>
<dbReference type="Gene3D" id="3.10.110.10">
    <property type="entry name" value="Ubiquitin Conjugating Enzyme"/>
    <property type="match status" value="1"/>
</dbReference>
<dbReference type="InterPro" id="IPR008883">
    <property type="entry name" value="UEV_N"/>
</dbReference>
<dbReference type="RefSeq" id="XP_014144399.1">
    <property type="nucleotide sequence ID" value="XM_014288924.1"/>
</dbReference>
<name>A0A0L0F1C0_9EUKA</name>
<dbReference type="CDD" id="cd11685">
    <property type="entry name" value="UEV_TSG101-like"/>
    <property type="match status" value="1"/>
</dbReference>
<dbReference type="OrthoDB" id="306304at2759"/>
<feature type="non-terminal residue" evidence="2">
    <location>
        <position position="1"/>
    </location>
</feature>
<dbReference type="InterPro" id="IPR016135">
    <property type="entry name" value="UBQ-conjugating_enzyme/RWD"/>
</dbReference>
<dbReference type="GO" id="GO:0043130">
    <property type="term" value="F:ubiquitin binding"/>
    <property type="evidence" value="ECO:0007669"/>
    <property type="project" value="TreeGrafter"/>
</dbReference>
<keyword evidence="3" id="KW-1185">Reference proteome</keyword>
<evidence type="ECO:0000259" key="1">
    <source>
        <dbReference type="PROSITE" id="PS51322"/>
    </source>
</evidence>
<dbReference type="EMBL" id="KQ251011">
    <property type="protein sequence ID" value="KNC70497.1"/>
    <property type="molecule type" value="Genomic_DNA"/>
</dbReference>
<sequence>FIYGIEVKTQIQDVLAVHSGLSVAPQQVRDTDGRLKVVLALTGTLDVDYRGSTYNIPVAVHLRDTFPYTRPRVAVVPTDDMLIKPGTHIKGSGEVTHAYLDQWSQQV</sequence>
<dbReference type="GO" id="GO:0015031">
    <property type="term" value="P:protein transport"/>
    <property type="evidence" value="ECO:0007669"/>
    <property type="project" value="InterPro"/>
</dbReference>
<evidence type="ECO:0000313" key="2">
    <source>
        <dbReference type="EMBL" id="KNC70497.1"/>
    </source>
</evidence>
<dbReference type="Proteomes" id="UP000054560">
    <property type="component" value="Unassembled WGS sequence"/>
</dbReference>
<protein>
    <recommendedName>
        <fullName evidence="1">UEV domain-containing protein</fullName>
    </recommendedName>
</protein>
<dbReference type="GO" id="GO:0008333">
    <property type="term" value="P:endosome to lysosome transport"/>
    <property type="evidence" value="ECO:0007669"/>
    <property type="project" value="TreeGrafter"/>
</dbReference>
<reference evidence="2 3" key="1">
    <citation type="submission" date="2011-02" db="EMBL/GenBank/DDBJ databases">
        <title>The Genome Sequence of Sphaeroforma arctica JP610.</title>
        <authorList>
            <consortium name="The Broad Institute Genome Sequencing Platform"/>
            <person name="Russ C."/>
            <person name="Cuomo C."/>
            <person name="Young S.K."/>
            <person name="Zeng Q."/>
            <person name="Gargeya S."/>
            <person name="Alvarado L."/>
            <person name="Berlin A."/>
            <person name="Chapman S.B."/>
            <person name="Chen Z."/>
            <person name="Freedman E."/>
            <person name="Gellesch M."/>
            <person name="Goldberg J."/>
            <person name="Griggs A."/>
            <person name="Gujja S."/>
            <person name="Heilman E."/>
            <person name="Heiman D."/>
            <person name="Howarth C."/>
            <person name="Mehta T."/>
            <person name="Neiman D."/>
            <person name="Pearson M."/>
            <person name="Roberts A."/>
            <person name="Saif S."/>
            <person name="Shea T."/>
            <person name="Shenoy N."/>
            <person name="Sisk P."/>
            <person name="Stolte C."/>
            <person name="Sykes S."/>
            <person name="White J."/>
            <person name="Yandava C."/>
            <person name="Burger G."/>
            <person name="Gray M.W."/>
            <person name="Holland P.W.H."/>
            <person name="King N."/>
            <person name="Lang F.B.F."/>
            <person name="Roger A.J."/>
            <person name="Ruiz-Trillo I."/>
            <person name="Haas B."/>
            <person name="Nusbaum C."/>
            <person name="Birren B."/>
        </authorList>
    </citation>
    <scope>NUCLEOTIDE SEQUENCE [LARGE SCALE GENOMIC DNA]</scope>
    <source>
        <strain evidence="2 3">JP610</strain>
    </source>
</reference>
<dbReference type="InterPro" id="IPR052070">
    <property type="entry name" value="ESCRT-I_UEV_domain"/>
</dbReference>
<dbReference type="AlphaFoldDB" id="A0A0L0F1C0"/>
<dbReference type="PROSITE" id="PS51322">
    <property type="entry name" value="UEV"/>
    <property type="match status" value="1"/>
</dbReference>
<dbReference type="GO" id="GO:0000813">
    <property type="term" value="C:ESCRT I complex"/>
    <property type="evidence" value="ECO:0007669"/>
    <property type="project" value="TreeGrafter"/>
</dbReference>
<dbReference type="eggNOG" id="KOG2391">
    <property type="taxonomic scope" value="Eukaryota"/>
</dbReference>
<proteinExistence type="predicted"/>
<dbReference type="PANTHER" id="PTHR23306">
    <property type="entry name" value="TUMOR SUSCEPTIBILITY GENE 101 PROTEIN-RELATED"/>
    <property type="match status" value="1"/>
</dbReference>
<organism evidence="2 3">
    <name type="scientific">Sphaeroforma arctica JP610</name>
    <dbReference type="NCBI Taxonomy" id="667725"/>
    <lineage>
        <taxon>Eukaryota</taxon>
        <taxon>Ichthyosporea</taxon>
        <taxon>Ichthyophonida</taxon>
        <taxon>Sphaeroforma</taxon>
    </lineage>
</organism>
<dbReference type="PANTHER" id="PTHR23306:SF3">
    <property type="entry name" value="TUMOR SUPPRESSOR PROTEIN 101"/>
    <property type="match status" value="1"/>
</dbReference>